<dbReference type="SUPFAM" id="SSF51182">
    <property type="entry name" value="RmlC-like cupins"/>
    <property type="match status" value="1"/>
</dbReference>
<evidence type="ECO:0000256" key="2">
    <source>
        <dbReference type="RuleBase" id="RU003457"/>
    </source>
</evidence>
<dbReference type="OrthoDB" id="321327at2"/>
<gene>
    <name evidence="4" type="ORF">AWB69_03611</name>
</gene>
<feature type="domain" description="Pirin N-terminal" evidence="3">
    <location>
        <begin position="35"/>
        <end position="119"/>
    </location>
</feature>
<dbReference type="PANTHER" id="PTHR13903">
    <property type="entry name" value="PIRIN-RELATED"/>
    <property type="match status" value="1"/>
</dbReference>
<accession>A0A158GYL3</accession>
<dbReference type="Proteomes" id="UP000054683">
    <property type="component" value="Unassembled WGS sequence"/>
</dbReference>
<dbReference type="InterPro" id="IPR011051">
    <property type="entry name" value="RmlC_Cupin_sf"/>
</dbReference>
<organism evidence="4 5">
    <name type="scientific">Caballeronia udeis</name>
    <dbReference type="NCBI Taxonomy" id="1232866"/>
    <lineage>
        <taxon>Bacteria</taxon>
        <taxon>Pseudomonadati</taxon>
        <taxon>Pseudomonadota</taxon>
        <taxon>Betaproteobacteria</taxon>
        <taxon>Burkholderiales</taxon>
        <taxon>Burkholderiaceae</taxon>
        <taxon>Caballeronia</taxon>
    </lineage>
</organism>
<dbReference type="EMBL" id="FCOK02000022">
    <property type="protein sequence ID" value="SAL37205.1"/>
    <property type="molecule type" value="Genomic_DNA"/>
</dbReference>
<dbReference type="PIRSF" id="PIRSF006232">
    <property type="entry name" value="Pirin"/>
    <property type="match status" value="1"/>
</dbReference>
<sequence>MNAAVATKIRAIVHRTRGSAHGPITRLVSPGDLGEFLKPFVFLDLVDHDGAPFNGSLHPHSGIATLTYIMEGAVSYIDPDNARGTLPAGSIEWMQAGRGMWHGGGLDKAGRTRGFQLWIALPPEFELGPTVSIYQSPEDVPEDGPARVLLGSYGSASSAIASPSPINYLAVRLKAGEHWRYQPPAGHTVLWTAIASGVVSVPDELRHGDLAAFEPSSESVEFTALTDAEFVLGSAAPHEHDLVLGYYSVHTSPSALRDGEAHINAIKTGLVREGRL</sequence>
<protein>
    <submittedName>
        <fullName evidence="4">Pirin-like protein</fullName>
    </submittedName>
</protein>
<dbReference type="Pfam" id="PF02678">
    <property type="entry name" value="Pirin"/>
    <property type="match status" value="1"/>
</dbReference>
<dbReference type="InterPro" id="IPR014710">
    <property type="entry name" value="RmlC-like_jellyroll"/>
</dbReference>
<name>A0A158GYL3_9BURK</name>
<evidence type="ECO:0000313" key="5">
    <source>
        <dbReference type="Proteomes" id="UP000054683"/>
    </source>
</evidence>
<dbReference type="InterPro" id="IPR003829">
    <property type="entry name" value="Pirin_N_dom"/>
</dbReference>
<dbReference type="RefSeq" id="WP_062086959.1">
    <property type="nucleotide sequence ID" value="NZ_FCOK02000022.1"/>
</dbReference>
<dbReference type="AlphaFoldDB" id="A0A158GYL3"/>
<proteinExistence type="inferred from homology"/>
<dbReference type="InterPro" id="IPR012093">
    <property type="entry name" value="Pirin"/>
</dbReference>
<evidence type="ECO:0000259" key="3">
    <source>
        <dbReference type="Pfam" id="PF02678"/>
    </source>
</evidence>
<comment type="similarity">
    <text evidence="1 2">Belongs to the pirin family.</text>
</comment>
<reference evidence="4 5" key="1">
    <citation type="submission" date="2016-01" db="EMBL/GenBank/DDBJ databases">
        <authorList>
            <person name="Oliw E.H."/>
        </authorList>
    </citation>
    <scope>NUCLEOTIDE SEQUENCE [LARGE SCALE GENOMIC DNA]</scope>
    <source>
        <strain evidence="4">LMG 27134</strain>
    </source>
</reference>
<evidence type="ECO:0000256" key="1">
    <source>
        <dbReference type="ARBA" id="ARBA00008416"/>
    </source>
</evidence>
<dbReference type="PANTHER" id="PTHR13903:SF8">
    <property type="entry name" value="PIRIN"/>
    <property type="match status" value="1"/>
</dbReference>
<evidence type="ECO:0000313" key="4">
    <source>
        <dbReference type="EMBL" id="SAL37205.1"/>
    </source>
</evidence>
<dbReference type="Gene3D" id="2.60.120.10">
    <property type="entry name" value="Jelly Rolls"/>
    <property type="match status" value="1"/>
</dbReference>